<evidence type="ECO:0000256" key="7">
    <source>
        <dbReference type="ARBA" id="ARBA00023136"/>
    </source>
</evidence>
<evidence type="ECO:0000313" key="10">
    <source>
        <dbReference type="EMBL" id="PAV31105.1"/>
    </source>
</evidence>
<name>A0A2A2IJ32_9BACI</name>
<dbReference type="PANTHER" id="PTHR10283">
    <property type="entry name" value="SOLUTE CARRIER FAMILY 13 MEMBER"/>
    <property type="match status" value="1"/>
</dbReference>
<evidence type="ECO:0000256" key="9">
    <source>
        <dbReference type="SAM" id="Phobius"/>
    </source>
</evidence>
<dbReference type="PANTHER" id="PTHR10283:SF82">
    <property type="entry name" value="SOLUTE CARRIER FAMILY 13 MEMBER 2"/>
    <property type="match status" value="1"/>
</dbReference>
<keyword evidence="5" id="KW-0813">Transport</keyword>
<evidence type="ECO:0000256" key="5">
    <source>
        <dbReference type="ARBA" id="ARBA00022847"/>
    </source>
</evidence>
<dbReference type="GO" id="GO:1905039">
    <property type="term" value="P:carboxylic acid transmembrane transport"/>
    <property type="evidence" value="ECO:0007669"/>
    <property type="project" value="UniProtKB-ARBA"/>
</dbReference>
<reference evidence="10 11" key="1">
    <citation type="submission" date="2017-08" db="EMBL/GenBank/DDBJ databases">
        <title>Virgibacillus indicus sp. nov. and Virgibacillus profoundi sp. nov, two moderately halophilic bacteria isolated from marine sediment by using the Microfluidic Streak Plate.</title>
        <authorList>
            <person name="Xu B."/>
            <person name="Hu B."/>
            <person name="Wang J."/>
            <person name="Zhu Y."/>
            <person name="Huang L."/>
            <person name="Du W."/>
            <person name="Huang Y."/>
        </authorList>
    </citation>
    <scope>NUCLEOTIDE SEQUENCE [LARGE SCALE GENOMIC DNA]</scope>
    <source>
        <strain evidence="10 11">IO3-P3-H5</strain>
    </source>
</reference>
<dbReference type="Pfam" id="PF00939">
    <property type="entry name" value="Na_sulph_symp"/>
    <property type="match status" value="1"/>
</dbReference>
<dbReference type="GO" id="GO:0008514">
    <property type="term" value="F:organic anion transmembrane transporter activity"/>
    <property type="evidence" value="ECO:0007669"/>
    <property type="project" value="UniProtKB-ARBA"/>
</dbReference>
<dbReference type="InterPro" id="IPR001898">
    <property type="entry name" value="SLC13A/DASS"/>
</dbReference>
<dbReference type="Proteomes" id="UP000218887">
    <property type="component" value="Unassembled WGS sequence"/>
</dbReference>
<organism evidence="10 11">
    <name type="scientific">Virgibacillus profundi</name>
    <dbReference type="NCBI Taxonomy" id="2024555"/>
    <lineage>
        <taxon>Bacteria</taxon>
        <taxon>Bacillati</taxon>
        <taxon>Bacillota</taxon>
        <taxon>Bacilli</taxon>
        <taxon>Bacillales</taxon>
        <taxon>Bacillaceae</taxon>
        <taxon>Virgibacillus</taxon>
    </lineage>
</organism>
<dbReference type="OrthoDB" id="2339361at2"/>
<feature type="transmembrane region" description="Helical" evidence="9">
    <location>
        <begin position="21"/>
        <end position="42"/>
    </location>
</feature>
<feature type="transmembrane region" description="Helical" evidence="9">
    <location>
        <begin position="327"/>
        <end position="347"/>
    </location>
</feature>
<evidence type="ECO:0000256" key="6">
    <source>
        <dbReference type="ARBA" id="ARBA00022989"/>
    </source>
</evidence>
<accession>A0A2A2IJ32</accession>
<proteinExistence type="inferred from homology"/>
<evidence type="ECO:0000256" key="1">
    <source>
        <dbReference type="ARBA" id="ARBA00004141"/>
    </source>
</evidence>
<feature type="transmembrane region" description="Helical" evidence="9">
    <location>
        <begin position="88"/>
        <end position="110"/>
    </location>
</feature>
<keyword evidence="6 9" id="KW-1133">Transmembrane helix</keyword>
<comment type="similarity">
    <text evidence="2">Belongs to the SLC13A/DASS transporter (TC 2.A.47) family. NADC subfamily.</text>
</comment>
<evidence type="ECO:0000256" key="4">
    <source>
        <dbReference type="ARBA" id="ARBA00022692"/>
    </source>
</evidence>
<dbReference type="AlphaFoldDB" id="A0A2A2IJ32"/>
<feature type="transmembrane region" description="Helical" evidence="9">
    <location>
        <begin position="222"/>
        <end position="248"/>
    </location>
</feature>
<comment type="subcellular location">
    <subcellularLocation>
        <location evidence="1">Membrane</location>
        <topology evidence="1">Multi-pass membrane protein</topology>
    </subcellularLocation>
</comment>
<feature type="transmembrane region" description="Helical" evidence="9">
    <location>
        <begin position="279"/>
        <end position="307"/>
    </location>
</feature>
<dbReference type="GO" id="GO:0015293">
    <property type="term" value="F:symporter activity"/>
    <property type="evidence" value="ECO:0007669"/>
    <property type="project" value="UniProtKB-KW"/>
</dbReference>
<evidence type="ECO:0000256" key="8">
    <source>
        <dbReference type="ARBA" id="ARBA00031174"/>
    </source>
</evidence>
<feature type="transmembrane region" description="Helical" evidence="9">
    <location>
        <begin position="414"/>
        <end position="434"/>
    </location>
</feature>
<keyword evidence="11" id="KW-1185">Reference proteome</keyword>
<keyword evidence="4 9" id="KW-0812">Transmembrane</keyword>
<dbReference type="GO" id="GO:0005886">
    <property type="term" value="C:plasma membrane"/>
    <property type="evidence" value="ECO:0007669"/>
    <property type="project" value="TreeGrafter"/>
</dbReference>
<dbReference type="EMBL" id="NPOA01000001">
    <property type="protein sequence ID" value="PAV31105.1"/>
    <property type="molecule type" value="Genomic_DNA"/>
</dbReference>
<feature type="transmembrane region" description="Helical" evidence="9">
    <location>
        <begin position="454"/>
        <end position="478"/>
    </location>
</feature>
<comment type="caution">
    <text evidence="10">The sequence shown here is derived from an EMBL/GenBank/DDBJ whole genome shotgun (WGS) entry which is preliminary data.</text>
</comment>
<feature type="transmembrane region" description="Helical" evidence="9">
    <location>
        <begin position="130"/>
        <end position="148"/>
    </location>
</feature>
<gene>
    <name evidence="10" type="ORF">CIL05_00145</name>
</gene>
<keyword evidence="5" id="KW-0769">Symport</keyword>
<protein>
    <recommendedName>
        <fullName evidence="3">Sodium-dependent dicarboxylate transporter SdcS</fullName>
    </recommendedName>
    <alternativeName>
        <fullName evidence="8">Na(+)/dicarboxylate symporter</fullName>
    </alternativeName>
</protein>
<dbReference type="RefSeq" id="WP_095653476.1">
    <property type="nucleotide sequence ID" value="NZ_NPOA01000001.1"/>
</dbReference>
<feature type="transmembrane region" description="Helical" evidence="9">
    <location>
        <begin position="48"/>
        <end position="76"/>
    </location>
</feature>
<evidence type="ECO:0000256" key="2">
    <source>
        <dbReference type="ARBA" id="ARBA00006772"/>
    </source>
</evidence>
<keyword evidence="7 9" id="KW-0472">Membrane</keyword>
<evidence type="ECO:0000256" key="3">
    <source>
        <dbReference type="ARBA" id="ARBA00020150"/>
    </source>
</evidence>
<sequence>MVKGRQPVKIMKKNDKIKTKYVLLVCMLIVYIIFLTPLFFTFDLKTKSIAILIISQVLWLGKVFPVAYTSIIVILVMSIHVTTFDKTIGYLGSEVVWLFFSTFIITGAIIKSNIINRISLHLLKWSHGNIKFIIFISYVIFGFLALLVPSNIGRIGITSSFAVEGIIKNVKNQMTTNNLAAGLMIAMSYIVLITGGLVITSSNSSIYTLGILKEETSINWTYLSWLSLTSIPIVIFMLGLFAVIMWLFPIENISTNKLQSYIQNQITENGSWKKSEKKIAFIIILTVLLWITEPVHGYSIAMIGMFSATLTIFPGTGIWNWEAAKEIVNWDLIIFFATSLALASMLLDSGAIQTIAEKIVLLTNFIENSWLLLVIIAVFSQLLRLFFINVLGYMVIMIPMALKFGEFSELLSPSITVMVVFMVGMPGFFLIMQSPVNILSYQYGYFSQRDLFKAGMLAAPLWILVVIIVSIFLWPAILSFY</sequence>
<evidence type="ECO:0000313" key="11">
    <source>
        <dbReference type="Proteomes" id="UP000218887"/>
    </source>
</evidence>
<feature type="transmembrane region" description="Helical" evidence="9">
    <location>
        <begin position="179"/>
        <end position="202"/>
    </location>
</feature>